<comment type="caution">
    <text evidence="8">The sequence shown here is derived from an EMBL/GenBank/DDBJ whole genome shotgun (WGS) entry which is preliminary data.</text>
</comment>
<dbReference type="PATRIC" id="fig|1423750.3.peg.2120"/>
<evidence type="ECO:0000256" key="3">
    <source>
        <dbReference type="ARBA" id="ARBA00022692"/>
    </source>
</evidence>
<feature type="transmembrane region" description="Helical" evidence="6">
    <location>
        <begin position="87"/>
        <end position="109"/>
    </location>
</feature>
<dbReference type="AlphaFoldDB" id="A0A0R1VQT1"/>
<feature type="transmembrane region" description="Helical" evidence="6">
    <location>
        <begin position="282"/>
        <end position="301"/>
    </location>
</feature>
<accession>A0A0R1VQT1</accession>
<dbReference type="InterPro" id="IPR011701">
    <property type="entry name" value="MFS"/>
</dbReference>
<dbReference type="InterPro" id="IPR020846">
    <property type="entry name" value="MFS_dom"/>
</dbReference>
<feature type="transmembrane region" description="Helical" evidence="6">
    <location>
        <begin position="115"/>
        <end position="133"/>
    </location>
</feature>
<feature type="transmembrane region" description="Helical" evidence="6">
    <location>
        <begin position="57"/>
        <end position="75"/>
    </location>
</feature>
<feature type="domain" description="Major facilitator superfamily (MFS) profile" evidence="7">
    <location>
        <begin position="20"/>
        <end position="396"/>
    </location>
</feature>
<dbReference type="EMBL" id="AZGB01000003">
    <property type="protein sequence ID" value="KRM07970.1"/>
    <property type="molecule type" value="Genomic_DNA"/>
</dbReference>
<keyword evidence="4 6" id="KW-1133">Transmembrane helix</keyword>
<evidence type="ECO:0000256" key="1">
    <source>
        <dbReference type="ARBA" id="ARBA00004651"/>
    </source>
</evidence>
<dbReference type="InterPro" id="IPR036259">
    <property type="entry name" value="MFS_trans_sf"/>
</dbReference>
<dbReference type="GO" id="GO:0005886">
    <property type="term" value="C:plasma membrane"/>
    <property type="evidence" value="ECO:0007669"/>
    <property type="project" value="UniProtKB-SubCell"/>
</dbReference>
<feature type="transmembrane region" description="Helical" evidence="6">
    <location>
        <begin position="347"/>
        <end position="364"/>
    </location>
</feature>
<dbReference type="Proteomes" id="UP000051451">
    <property type="component" value="Unassembled WGS sequence"/>
</dbReference>
<dbReference type="Pfam" id="PF07690">
    <property type="entry name" value="MFS_1"/>
    <property type="match status" value="1"/>
</dbReference>
<keyword evidence="5 6" id="KW-0472">Membrane</keyword>
<evidence type="ECO:0000256" key="5">
    <source>
        <dbReference type="ARBA" id="ARBA00023136"/>
    </source>
</evidence>
<feature type="transmembrane region" description="Helical" evidence="6">
    <location>
        <begin position="307"/>
        <end position="335"/>
    </location>
</feature>
<feature type="transmembrane region" description="Helical" evidence="6">
    <location>
        <begin position="370"/>
        <end position="394"/>
    </location>
</feature>
<evidence type="ECO:0000256" key="2">
    <source>
        <dbReference type="ARBA" id="ARBA00022448"/>
    </source>
</evidence>
<feature type="transmembrane region" description="Helical" evidence="6">
    <location>
        <begin position="21"/>
        <end position="45"/>
    </location>
</feature>
<comment type="subcellular location">
    <subcellularLocation>
        <location evidence="1">Cell membrane</location>
        <topology evidence="1">Multi-pass membrane protein</topology>
    </subcellularLocation>
</comment>
<evidence type="ECO:0000256" key="6">
    <source>
        <dbReference type="SAM" id="Phobius"/>
    </source>
</evidence>
<name>A0A0R1VQT1_9LACO</name>
<dbReference type="CDD" id="cd17316">
    <property type="entry name" value="MFS_SV2_like"/>
    <property type="match status" value="1"/>
</dbReference>
<dbReference type="SUPFAM" id="SSF103473">
    <property type="entry name" value="MFS general substrate transporter"/>
    <property type="match status" value="1"/>
</dbReference>
<feature type="transmembrane region" description="Helical" evidence="6">
    <location>
        <begin position="254"/>
        <end position="275"/>
    </location>
</feature>
<dbReference type="PANTHER" id="PTHR23511:SF34">
    <property type="entry name" value="SYNAPTIC VESICLE GLYCOPROTEIN 2"/>
    <property type="match status" value="1"/>
</dbReference>
<dbReference type="PROSITE" id="PS50850">
    <property type="entry name" value="MFS"/>
    <property type="match status" value="1"/>
</dbReference>
<dbReference type="PANTHER" id="PTHR23511">
    <property type="entry name" value="SYNAPTIC VESICLE GLYCOPROTEIN 2"/>
    <property type="match status" value="1"/>
</dbReference>
<evidence type="ECO:0000259" key="7">
    <source>
        <dbReference type="PROSITE" id="PS50850"/>
    </source>
</evidence>
<dbReference type="STRING" id="1423750.FC89_GL002079"/>
<feature type="transmembrane region" description="Helical" evidence="6">
    <location>
        <begin position="214"/>
        <end position="234"/>
    </location>
</feature>
<keyword evidence="9" id="KW-1185">Reference proteome</keyword>
<sequence>MREGLFLESGKQLKKFAFFSFLIIGTAWMFDALDVGLLSFIMPLVHQAWKLTNSQTGLISSVSTIGMICGGFYFGRLADRIGRKRTLIISLLTFSLGNLVLAAANGFVYFLIVRFFVGMGLGGELPVAATYIADLYHDTKRSQMLILADSFWAVGWLLASFLSFAFSASLGWRGLLIITAFAGFFALMIRKNIQEINEPVKQKTFFVQTLRKNFNSWTAFLWIAWLTVMFSYYGMFMWLPSIMLDRGNSVIASFGYTTIMVVAQLPGYFAAAWLAGKIKTKYVFAIYMAGTAVGAVLFGQASSSVAVVIAGCILSFFNLGAYGAIIALTPSLYASTVRGTMTGAAQAIGRIGAVIGPLFVGILIDHQIKIAVIFGIFMAALLVGAVAVLMLPAVDSKEVK</sequence>
<gene>
    <name evidence="8" type="ORF">FC89_GL002079</name>
</gene>
<keyword evidence="3 6" id="KW-0812">Transmembrane</keyword>
<evidence type="ECO:0000313" key="9">
    <source>
        <dbReference type="Proteomes" id="UP000051451"/>
    </source>
</evidence>
<keyword evidence="2" id="KW-0813">Transport</keyword>
<evidence type="ECO:0000313" key="8">
    <source>
        <dbReference type="EMBL" id="KRM07970.1"/>
    </source>
</evidence>
<proteinExistence type="predicted"/>
<evidence type="ECO:0000256" key="4">
    <source>
        <dbReference type="ARBA" id="ARBA00022989"/>
    </source>
</evidence>
<feature type="transmembrane region" description="Helical" evidence="6">
    <location>
        <begin position="145"/>
        <end position="166"/>
    </location>
</feature>
<protein>
    <submittedName>
        <fullName evidence="8">Major facilitator family transporter</fullName>
    </submittedName>
</protein>
<organism evidence="8 9">
    <name type="scientific">Liquorilactobacillus ghanensis DSM 18630</name>
    <dbReference type="NCBI Taxonomy" id="1423750"/>
    <lineage>
        <taxon>Bacteria</taxon>
        <taxon>Bacillati</taxon>
        <taxon>Bacillota</taxon>
        <taxon>Bacilli</taxon>
        <taxon>Lactobacillales</taxon>
        <taxon>Lactobacillaceae</taxon>
        <taxon>Liquorilactobacillus</taxon>
    </lineage>
</organism>
<dbReference type="Gene3D" id="1.20.1250.20">
    <property type="entry name" value="MFS general substrate transporter like domains"/>
    <property type="match status" value="2"/>
</dbReference>
<reference evidence="8 9" key="1">
    <citation type="journal article" date="2015" name="Genome Announc.">
        <title>Expanding the biotechnology potential of lactobacilli through comparative genomics of 213 strains and associated genera.</title>
        <authorList>
            <person name="Sun Z."/>
            <person name="Harris H.M."/>
            <person name="McCann A."/>
            <person name="Guo C."/>
            <person name="Argimon S."/>
            <person name="Zhang W."/>
            <person name="Yang X."/>
            <person name="Jeffery I.B."/>
            <person name="Cooney J.C."/>
            <person name="Kagawa T.F."/>
            <person name="Liu W."/>
            <person name="Song Y."/>
            <person name="Salvetti E."/>
            <person name="Wrobel A."/>
            <person name="Rasinkangas P."/>
            <person name="Parkhill J."/>
            <person name="Rea M.C."/>
            <person name="O'Sullivan O."/>
            <person name="Ritari J."/>
            <person name="Douillard F.P."/>
            <person name="Paul Ross R."/>
            <person name="Yang R."/>
            <person name="Briner A.E."/>
            <person name="Felis G.E."/>
            <person name="de Vos W.M."/>
            <person name="Barrangou R."/>
            <person name="Klaenhammer T.R."/>
            <person name="Caufield P.W."/>
            <person name="Cui Y."/>
            <person name="Zhang H."/>
            <person name="O'Toole P.W."/>
        </authorList>
    </citation>
    <scope>NUCLEOTIDE SEQUENCE [LARGE SCALE GENOMIC DNA]</scope>
    <source>
        <strain evidence="8 9">DSM 18630</strain>
    </source>
</reference>
<dbReference type="GO" id="GO:0022857">
    <property type="term" value="F:transmembrane transporter activity"/>
    <property type="evidence" value="ECO:0007669"/>
    <property type="project" value="InterPro"/>
</dbReference>
<feature type="transmembrane region" description="Helical" evidence="6">
    <location>
        <begin position="172"/>
        <end position="193"/>
    </location>
</feature>